<evidence type="ECO:0000313" key="3">
    <source>
        <dbReference type="Proteomes" id="UP000516314"/>
    </source>
</evidence>
<sequence>MNHEATSLTGVSSAGQPSAATPSDPPPPSSVLMFIPKTEPGIYMSKKTKSKVSTPSQSKRQCTAATSKTRSKAPALRRLSSRKSTRSASAAGQTEEHVFESSDLQDGDVTQIAPPLFLSGYQENRRLLSARDRKYPELKFPQRILTITAFLLRKDLGATSSSGVDTSTICVFFLLMETTPLVLYNSSLLLLPNPPYPLNMSKIKVPESMDEVDVARSNNKANSWKMLTSRLLSPEIALLNKICCHNWMPTVNRSVLKPERACSNAVANPSSTLHLVLPNLIDQMLHFQRIVRSDEGDTMSSAPLKFTMEVKPILVLQTDSPTLDAGLENLIVSLTTMRLCLAGAEYSDVSYSVPDDVGDENVEEEDDVVS</sequence>
<dbReference type="Proteomes" id="UP000516314">
    <property type="component" value="Chromosome 3"/>
</dbReference>
<organism evidence="2 3">
    <name type="scientific">Arabidopsis thaliana</name>
    <name type="common">Mouse-ear cress</name>
    <dbReference type="NCBI Taxonomy" id="3702"/>
    <lineage>
        <taxon>Eukaryota</taxon>
        <taxon>Viridiplantae</taxon>
        <taxon>Streptophyta</taxon>
        <taxon>Embryophyta</taxon>
        <taxon>Tracheophyta</taxon>
        <taxon>Spermatophyta</taxon>
        <taxon>Magnoliopsida</taxon>
        <taxon>eudicotyledons</taxon>
        <taxon>Gunneridae</taxon>
        <taxon>Pentapetalae</taxon>
        <taxon>rosids</taxon>
        <taxon>malvids</taxon>
        <taxon>Brassicales</taxon>
        <taxon>Brassicaceae</taxon>
        <taxon>Camelineae</taxon>
        <taxon>Arabidopsis</taxon>
    </lineage>
</organism>
<accession>A0A7G2ERW3</accession>
<evidence type="ECO:0000256" key="1">
    <source>
        <dbReference type="SAM" id="MobiDB-lite"/>
    </source>
</evidence>
<gene>
    <name evidence="2" type="ORF">AT9943_LOCUS12450</name>
</gene>
<dbReference type="EMBL" id="LR881468">
    <property type="protein sequence ID" value="CAD5324561.1"/>
    <property type="molecule type" value="Genomic_DNA"/>
</dbReference>
<feature type="compositionally biased region" description="Polar residues" evidence="1">
    <location>
        <begin position="1"/>
        <end position="16"/>
    </location>
</feature>
<protein>
    <submittedName>
        <fullName evidence="2">(thale cress) hypothetical protein</fullName>
    </submittedName>
</protein>
<evidence type="ECO:0000313" key="2">
    <source>
        <dbReference type="EMBL" id="CAD5324561.1"/>
    </source>
</evidence>
<reference evidence="2 3" key="1">
    <citation type="submission" date="2020-09" db="EMBL/GenBank/DDBJ databases">
        <authorList>
            <person name="Ashkenazy H."/>
        </authorList>
    </citation>
    <scope>NUCLEOTIDE SEQUENCE [LARGE SCALE GENOMIC DNA]</scope>
    <source>
        <strain evidence="3">cv. Cdm-0</strain>
    </source>
</reference>
<proteinExistence type="predicted"/>
<name>A0A7G2ERW3_ARATH</name>
<feature type="region of interest" description="Disordered" evidence="1">
    <location>
        <begin position="1"/>
        <end position="105"/>
    </location>
</feature>
<dbReference type="AlphaFoldDB" id="A0A7G2ERW3"/>